<dbReference type="AlphaFoldDB" id="I1C2M1"/>
<sequence>MPVGKPSIQPRATKASMLRAQKQPASPPPVKETKPKTASISKATNSARPSEGVKAFMAQQRARVTATKQVTGQHEESTPQKSNKVMTGAQRYGGGSAVKESAAAVSPRKIQIVIKQAKASGKLNISSRELTKIPEEVLNMQVGYMITSRVF</sequence>
<dbReference type="GeneID" id="93614377"/>
<evidence type="ECO:0000313" key="2">
    <source>
        <dbReference type="EMBL" id="EIE82701.1"/>
    </source>
</evidence>
<accession>I1C2M1</accession>
<dbReference type="RefSeq" id="XP_067518097.1">
    <property type="nucleotide sequence ID" value="XM_067661996.1"/>
</dbReference>
<proteinExistence type="predicted"/>
<reference evidence="2 3" key="1">
    <citation type="journal article" date="2009" name="PLoS Genet.">
        <title>Genomic analysis of the basal lineage fungus Rhizopus oryzae reveals a whole-genome duplication.</title>
        <authorList>
            <person name="Ma L.-J."/>
            <person name="Ibrahim A.S."/>
            <person name="Skory C."/>
            <person name="Grabherr M.G."/>
            <person name="Burger G."/>
            <person name="Butler M."/>
            <person name="Elias M."/>
            <person name="Idnurm A."/>
            <person name="Lang B.F."/>
            <person name="Sone T."/>
            <person name="Abe A."/>
            <person name="Calvo S.E."/>
            <person name="Corrochano L.M."/>
            <person name="Engels R."/>
            <person name="Fu J."/>
            <person name="Hansberg W."/>
            <person name="Kim J.-M."/>
            <person name="Kodira C.D."/>
            <person name="Koehrsen M.J."/>
            <person name="Liu B."/>
            <person name="Miranda-Saavedra D."/>
            <person name="O'Leary S."/>
            <person name="Ortiz-Castellanos L."/>
            <person name="Poulter R."/>
            <person name="Rodriguez-Romero J."/>
            <person name="Ruiz-Herrera J."/>
            <person name="Shen Y.-Q."/>
            <person name="Zeng Q."/>
            <person name="Galagan J."/>
            <person name="Birren B.W."/>
            <person name="Cuomo C.A."/>
            <person name="Wickes B.L."/>
        </authorList>
    </citation>
    <scope>NUCLEOTIDE SEQUENCE [LARGE SCALE GENOMIC DNA]</scope>
    <source>
        <strain evidence="3">RA 99-880 / ATCC MYA-4621 / FGSC 9543 / NRRL 43880</strain>
    </source>
</reference>
<name>I1C2M1_RHIO9</name>
<dbReference type="OMA" id="PNEVINM"/>
<organism evidence="2 3">
    <name type="scientific">Rhizopus delemar (strain RA 99-880 / ATCC MYA-4621 / FGSC 9543 / NRRL 43880)</name>
    <name type="common">Mucormycosis agent</name>
    <name type="synonym">Rhizopus arrhizus var. delemar</name>
    <dbReference type="NCBI Taxonomy" id="246409"/>
    <lineage>
        <taxon>Eukaryota</taxon>
        <taxon>Fungi</taxon>
        <taxon>Fungi incertae sedis</taxon>
        <taxon>Mucoromycota</taxon>
        <taxon>Mucoromycotina</taxon>
        <taxon>Mucoromycetes</taxon>
        <taxon>Mucorales</taxon>
        <taxon>Mucorineae</taxon>
        <taxon>Rhizopodaceae</taxon>
        <taxon>Rhizopus</taxon>
    </lineage>
</organism>
<evidence type="ECO:0000256" key="1">
    <source>
        <dbReference type="SAM" id="MobiDB-lite"/>
    </source>
</evidence>
<keyword evidence="3" id="KW-1185">Reference proteome</keyword>
<dbReference type="STRING" id="246409.I1C2M1"/>
<feature type="compositionally biased region" description="Polar residues" evidence="1">
    <location>
        <begin position="36"/>
        <end position="48"/>
    </location>
</feature>
<dbReference type="InParanoid" id="I1C2M1"/>
<gene>
    <name evidence="2" type="ORF">RO3G_07406</name>
</gene>
<dbReference type="Proteomes" id="UP000009138">
    <property type="component" value="Unassembled WGS sequence"/>
</dbReference>
<feature type="region of interest" description="Disordered" evidence="1">
    <location>
        <begin position="1"/>
        <end position="103"/>
    </location>
</feature>
<dbReference type="VEuPathDB" id="FungiDB:RO3G_07406"/>
<dbReference type="OrthoDB" id="2285847at2759"/>
<dbReference type="EMBL" id="CH476736">
    <property type="protein sequence ID" value="EIE82701.1"/>
    <property type="molecule type" value="Genomic_DNA"/>
</dbReference>
<protein>
    <submittedName>
        <fullName evidence="2">Uncharacterized protein</fullName>
    </submittedName>
</protein>
<evidence type="ECO:0000313" key="3">
    <source>
        <dbReference type="Proteomes" id="UP000009138"/>
    </source>
</evidence>